<comment type="subunit">
    <text evidence="1">Homotrimer.</text>
</comment>
<evidence type="ECO:0000256" key="2">
    <source>
        <dbReference type="ARBA" id="ARBA00015681"/>
    </source>
</evidence>
<organism evidence="9 10">
    <name type="scientific">Loktanella fryxellensis</name>
    <dbReference type="NCBI Taxonomy" id="245187"/>
    <lineage>
        <taxon>Bacteria</taxon>
        <taxon>Pseudomonadati</taxon>
        <taxon>Pseudomonadota</taxon>
        <taxon>Alphaproteobacteria</taxon>
        <taxon>Rhodobacterales</taxon>
        <taxon>Roseobacteraceae</taxon>
        <taxon>Loktanella</taxon>
    </lineage>
</organism>
<keyword evidence="10" id="KW-1185">Reference proteome</keyword>
<evidence type="ECO:0000256" key="6">
    <source>
        <dbReference type="ARBA" id="ARBA00023163"/>
    </source>
</evidence>
<dbReference type="PRINTS" id="PR00340">
    <property type="entry name" value="PIIGLNB"/>
</dbReference>
<dbReference type="Proteomes" id="UP000199585">
    <property type="component" value="Unassembled WGS sequence"/>
</dbReference>
<evidence type="ECO:0000256" key="7">
    <source>
        <dbReference type="PIRSR" id="PIRSR039144-50"/>
    </source>
</evidence>
<protein>
    <recommendedName>
        <fullName evidence="2">Nitrogen regulatory protein P-II</fullName>
    </recommendedName>
</protein>
<dbReference type="PROSITE" id="PS00496">
    <property type="entry name" value="PII_GLNB_UMP"/>
    <property type="match status" value="1"/>
</dbReference>
<dbReference type="SUPFAM" id="SSF54913">
    <property type="entry name" value="GlnB-like"/>
    <property type="match status" value="1"/>
</dbReference>
<feature type="modified residue" description="O-UMP-tyrosine" evidence="7">
    <location>
        <position position="51"/>
    </location>
</feature>
<reference evidence="9 10" key="1">
    <citation type="submission" date="2016-10" db="EMBL/GenBank/DDBJ databases">
        <authorList>
            <person name="de Groot N.N."/>
        </authorList>
    </citation>
    <scope>NUCLEOTIDE SEQUENCE [LARGE SCALE GENOMIC DNA]</scope>
    <source>
        <strain evidence="9 10">DSM 16213</strain>
    </source>
</reference>
<name>A0A1H8FL42_9RHOB</name>
<dbReference type="PROSITE" id="PS51343">
    <property type="entry name" value="PII_GLNB_DOM"/>
    <property type="match status" value="1"/>
</dbReference>
<evidence type="ECO:0000256" key="1">
    <source>
        <dbReference type="ARBA" id="ARBA00011233"/>
    </source>
</evidence>
<keyword evidence="3 8" id="KW-0597">Phosphoprotein</keyword>
<dbReference type="SMART" id="SM00938">
    <property type="entry name" value="P-II"/>
    <property type="match status" value="1"/>
</dbReference>
<dbReference type="GO" id="GO:0005829">
    <property type="term" value="C:cytosol"/>
    <property type="evidence" value="ECO:0007669"/>
    <property type="project" value="TreeGrafter"/>
</dbReference>
<keyword evidence="4" id="KW-0547">Nucleotide-binding</keyword>
<dbReference type="InterPro" id="IPR015867">
    <property type="entry name" value="N-reg_PII/ATP_PRibTrfase_C"/>
</dbReference>
<keyword evidence="5" id="KW-0805">Transcription regulation</keyword>
<dbReference type="EMBL" id="FOCI01000013">
    <property type="protein sequence ID" value="SEN32345.1"/>
    <property type="molecule type" value="Genomic_DNA"/>
</dbReference>
<evidence type="ECO:0000256" key="3">
    <source>
        <dbReference type="ARBA" id="ARBA00022553"/>
    </source>
</evidence>
<dbReference type="PANTHER" id="PTHR30115:SF11">
    <property type="entry name" value="NITROGEN REGULATORY PROTEIN P-II HOMOLOG"/>
    <property type="match status" value="1"/>
</dbReference>
<proteinExistence type="predicted"/>
<evidence type="ECO:0000256" key="8">
    <source>
        <dbReference type="PIRSR" id="PIRSR602187-50"/>
    </source>
</evidence>
<dbReference type="OrthoDB" id="9802729at2"/>
<dbReference type="Pfam" id="PF00543">
    <property type="entry name" value="P-II"/>
    <property type="match status" value="1"/>
</dbReference>
<dbReference type="InterPro" id="IPR002187">
    <property type="entry name" value="N-reg_PII"/>
</dbReference>
<dbReference type="PANTHER" id="PTHR30115">
    <property type="entry name" value="NITROGEN REGULATORY PROTEIN P-II"/>
    <property type="match status" value="1"/>
</dbReference>
<dbReference type="PIRSF" id="PIRSF039144">
    <property type="entry name" value="GlnB"/>
    <property type="match status" value="1"/>
</dbReference>
<dbReference type="AlphaFoldDB" id="A0A1H8FL42"/>
<evidence type="ECO:0000256" key="5">
    <source>
        <dbReference type="ARBA" id="ARBA00023015"/>
    </source>
</evidence>
<dbReference type="GO" id="GO:0030234">
    <property type="term" value="F:enzyme regulator activity"/>
    <property type="evidence" value="ECO:0007669"/>
    <property type="project" value="InterPro"/>
</dbReference>
<dbReference type="GO" id="GO:0005524">
    <property type="term" value="F:ATP binding"/>
    <property type="evidence" value="ECO:0007669"/>
    <property type="project" value="TreeGrafter"/>
</dbReference>
<evidence type="ECO:0000256" key="4">
    <source>
        <dbReference type="ARBA" id="ARBA00022741"/>
    </source>
</evidence>
<keyword evidence="6" id="KW-0804">Transcription</keyword>
<dbReference type="STRING" id="245187.SAMN04488003_11351"/>
<dbReference type="Gene3D" id="3.30.70.120">
    <property type="match status" value="1"/>
</dbReference>
<dbReference type="RefSeq" id="WP_089903209.1">
    <property type="nucleotide sequence ID" value="NZ_FOCI01000013.1"/>
</dbReference>
<evidence type="ECO:0000313" key="9">
    <source>
        <dbReference type="EMBL" id="SEN32345.1"/>
    </source>
</evidence>
<sequence>MKLIIATIKPFKLEEVREALTAIGVRGMMVSEIKGFGSQSGHTEIYRGAEYAVNFVPKVKLEIVVPDSMAEQVVGTIASTAKTDKIGDGKIFTLDVEAAMRVRTGEMNDDAL</sequence>
<dbReference type="InterPro" id="IPR011322">
    <property type="entry name" value="N-reg_PII-like_a/b"/>
</dbReference>
<accession>A0A1H8FL42</accession>
<dbReference type="GO" id="GO:0006808">
    <property type="term" value="P:regulation of nitrogen utilization"/>
    <property type="evidence" value="ECO:0007669"/>
    <property type="project" value="InterPro"/>
</dbReference>
<dbReference type="InterPro" id="IPR002332">
    <property type="entry name" value="N-reg_PII_urydylation_site"/>
</dbReference>
<gene>
    <name evidence="9" type="ORF">SAMN04488003_11351</name>
</gene>
<evidence type="ECO:0000313" key="10">
    <source>
        <dbReference type="Proteomes" id="UP000199585"/>
    </source>
</evidence>